<sequence length="93" mass="10464">MFTLMSIHHPHPEHRDALIDSMHRYGAALQGHEGLLSVHTLADARSERLVGLAIFTDREAFERLAPLARAAVAEDPFDQWESRETDGFALTEI</sequence>
<gene>
    <name evidence="1" type="ORF">GCM10025876_37840</name>
</gene>
<protein>
    <recommendedName>
        <fullName evidence="3">ABM domain-containing protein</fullName>
    </recommendedName>
</protein>
<dbReference type="InterPro" id="IPR011008">
    <property type="entry name" value="Dimeric_a/b-barrel"/>
</dbReference>
<comment type="caution">
    <text evidence="1">The sequence shown here is derived from an EMBL/GenBank/DDBJ whole genome shotgun (WGS) entry which is preliminary data.</text>
</comment>
<reference evidence="2" key="1">
    <citation type="journal article" date="2019" name="Int. J. Syst. Evol. Microbiol.">
        <title>The Global Catalogue of Microorganisms (GCM) 10K type strain sequencing project: providing services to taxonomists for standard genome sequencing and annotation.</title>
        <authorList>
            <consortium name="The Broad Institute Genomics Platform"/>
            <consortium name="The Broad Institute Genome Sequencing Center for Infectious Disease"/>
            <person name="Wu L."/>
            <person name="Ma J."/>
        </authorList>
    </citation>
    <scope>NUCLEOTIDE SEQUENCE [LARGE SCALE GENOMIC DNA]</scope>
    <source>
        <strain evidence="2">NBRC 112299</strain>
    </source>
</reference>
<dbReference type="SUPFAM" id="SSF54909">
    <property type="entry name" value="Dimeric alpha+beta barrel"/>
    <property type="match status" value="1"/>
</dbReference>
<evidence type="ECO:0008006" key="3">
    <source>
        <dbReference type="Google" id="ProtNLM"/>
    </source>
</evidence>
<evidence type="ECO:0000313" key="1">
    <source>
        <dbReference type="EMBL" id="GMA37580.1"/>
    </source>
</evidence>
<dbReference type="Gene3D" id="3.30.70.100">
    <property type="match status" value="1"/>
</dbReference>
<dbReference type="Proteomes" id="UP001157125">
    <property type="component" value="Unassembled WGS sequence"/>
</dbReference>
<evidence type="ECO:0000313" key="2">
    <source>
        <dbReference type="Proteomes" id="UP001157125"/>
    </source>
</evidence>
<proteinExistence type="predicted"/>
<keyword evidence="2" id="KW-1185">Reference proteome</keyword>
<dbReference type="EMBL" id="BSUN01000001">
    <property type="protein sequence ID" value="GMA37580.1"/>
    <property type="molecule type" value="Genomic_DNA"/>
</dbReference>
<name>A0ABQ6IID4_9MICO</name>
<accession>A0ABQ6IID4</accession>
<organism evidence="1 2">
    <name type="scientific">Demequina litorisediminis</name>
    <dbReference type="NCBI Taxonomy" id="1849022"/>
    <lineage>
        <taxon>Bacteria</taxon>
        <taxon>Bacillati</taxon>
        <taxon>Actinomycetota</taxon>
        <taxon>Actinomycetes</taxon>
        <taxon>Micrococcales</taxon>
        <taxon>Demequinaceae</taxon>
        <taxon>Demequina</taxon>
    </lineage>
</organism>